<protein>
    <submittedName>
        <fullName evidence="8">Choline monooxygenase</fullName>
        <ecNumber evidence="8">1.14.15.7</ecNumber>
    </submittedName>
</protein>
<dbReference type="Gene3D" id="3.90.380.10">
    <property type="entry name" value="Naphthalene 1,2-dioxygenase Alpha Subunit, Chain A, domain 1"/>
    <property type="match status" value="2"/>
</dbReference>
<evidence type="ECO:0000256" key="3">
    <source>
        <dbReference type="ARBA" id="ARBA00022723"/>
    </source>
</evidence>
<reference evidence="8" key="1">
    <citation type="journal article" date="2014" name="Genome Biol. Evol.">
        <title>Pangenome evidence for extensive interdomain horizontal transfer affecting lineage core and shell genes in uncultured planktonic thaumarchaeota and euryarchaeota.</title>
        <authorList>
            <person name="Deschamps P."/>
            <person name="Zivanovic Y."/>
            <person name="Moreira D."/>
            <person name="Rodriguez-Valera F."/>
            <person name="Lopez-Garcia P."/>
        </authorList>
    </citation>
    <scope>NUCLEOTIDE SEQUENCE</scope>
</reference>
<evidence type="ECO:0000256" key="6">
    <source>
        <dbReference type="ARBA" id="ARBA00023014"/>
    </source>
</evidence>
<evidence type="ECO:0000256" key="1">
    <source>
        <dbReference type="ARBA" id="ARBA00001962"/>
    </source>
</evidence>
<dbReference type="Pfam" id="PF00848">
    <property type="entry name" value="Ring_hydroxyl_A"/>
    <property type="match status" value="1"/>
</dbReference>
<dbReference type="InterPro" id="IPR017941">
    <property type="entry name" value="Rieske_2Fe-2S"/>
</dbReference>
<dbReference type="GO" id="GO:0005506">
    <property type="term" value="F:iron ion binding"/>
    <property type="evidence" value="ECO:0007669"/>
    <property type="project" value="InterPro"/>
</dbReference>
<dbReference type="InterPro" id="IPR036922">
    <property type="entry name" value="Rieske_2Fe-2S_sf"/>
</dbReference>
<keyword evidence="8" id="KW-0503">Monooxygenase</keyword>
<dbReference type="EMBL" id="KF900616">
    <property type="protein sequence ID" value="AIF01254.1"/>
    <property type="molecule type" value="Genomic_DNA"/>
</dbReference>
<keyword evidence="5" id="KW-0408">Iron</keyword>
<dbReference type="PROSITE" id="PS51296">
    <property type="entry name" value="RIESKE"/>
    <property type="match status" value="1"/>
</dbReference>
<dbReference type="PANTHER" id="PTHR43756">
    <property type="entry name" value="CHOLINE MONOOXYGENASE, CHLOROPLASTIC"/>
    <property type="match status" value="1"/>
</dbReference>
<dbReference type="SUPFAM" id="SSF55961">
    <property type="entry name" value="Bet v1-like"/>
    <property type="match status" value="1"/>
</dbReference>
<accession>A0A075GCA1</accession>
<keyword evidence="2" id="KW-0001">2Fe-2S</keyword>
<proteinExistence type="predicted"/>
<evidence type="ECO:0000313" key="8">
    <source>
        <dbReference type="EMBL" id="AIF01254.1"/>
    </source>
</evidence>
<sequence length="355" mass="40913">MGDIPIIDPDITMASTLPSKYYTEPTVFDQIIGKFGNHWHFAVHKNQLDRLNVMPLNDFENLTKEPLVITNDGTNLSCLSNVCTHRGMIITNEPCSSNFLKCPYHGRTFDLNGKFTNMPEFGMVENFPTMDDNLAEYPLEMWNGLLFTTLKATSFQDWISPLQDRIGWLPINDFIYDKSRDRSYEIEANWALYVDNYLEGFHIPYVHNDLHGVLDYDDYRTEIFEGGVLQIGIAREGEPCFDLPESSPDYGQEIAAYYYWIFPGLMLNFYPWGLSVNIVSPISVNRTKITYHGYVWDEEKLGKGAGGDLDKVEMEDQFIVEATQRGVSSRAYERGRYSPTREMGVHHFHRILTSQ</sequence>
<dbReference type="Gene3D" id="2.102.10.10">
    <property type="entry name" value="Rieske [2Fe-2S] iron-sulphur domain"/>
    <property type="match status" value="1"/>
</dbReference>
<dbReference type="SUPFAM" id="SSF50022">
    <property type="entry name" value="ISP domain"/>
    <property type="match status" value="1"/>
</dbReference>
<feature type="domain" description="Rieske" evidence="7">
    <location>
        <begin position="51"/>
        <end position="148"/>
    </location>
</feature>
<dbReference type="GO" id="GO:0051537">
    <property type="term" value="F:2 iron, 2 sulfur cluster binding"/>
    <property type="evidence" value="ECO:0007669"/>
    <property type="project" value="UniProtKB-KW"/>
</dbReference>
<evidence type="ECO:0000256" key="4">
    <source>
        <dbReference type="ARBA" id="ARBA00023002"/>
    </source>
</evidence>
<dbReference type="PANTHER" id="PTHR43756:SF5">
    <property type="entry name" value="CHOLINE MONOOXYGENASE, CHLOROPLASTIC"/>
    <property type="match status" value="1"/>
</dbReference>
<evidence type="ECO:0000259" key="7">
    <source>
        <dbReference type="PROSITE" id="PS51296"/>
    </source>
</evidence>
<comment type="cofactor">
    <cofactor evidence="1">
        <name>Fe cation</name>
        <dbReference type="ChEBI" id="CHEBI:24875"/>
    </cofactor>
</comment>
<evidence type="ECO:0000256" key="2">
    <source>
        <dbReference type="ARBA" id="ARBA00022714"/>
    </source>
</evidence>
<name>A0A075GCA1_9EURY</name>
<keyword evidence="3" id="KW-0479">Metal-binding</keyword>
<dbReference type="Pfam" id="PF00355">
    <property type="entry name" value="Rieske"/>
    <property type="match status" value="1"/>
</dbReference>
<organism evidence="8">
    <name type="scientific">uncultured marine group II/III euryarchaeote KM3_144_H10</name>
    <dbReference type="NCBI Taxonomy" id="1457880"/>
    <lineage>
        <taxon>Archaea</taxon>
        <taxon>Methanobacteriati</taxon>
        <taxon>Methanobacteriota</taxon>
        <taxon>environmental samples</taxon>
    </lineage>
</organism>
<dbReference type="GO" id="GO:0019133">
    <property type="term" value="F:choline monooxygenase activity"/>
    <property type="evidence" value="ECO:0007669"/>
    <property type="project" value="UniProtKB-EC"/>
</dbReference>
<dbReference type="InterPro" id="IPR001663">
    <property type="entry name" value="Rng_hydr_dOase-A"/>
</dbReference>
<keyword evidence="6" id="KW-0411">Iron-sulfur</keyword>
<dbReference type="InterPro" id="IPR015879">
    <property type="entry name" value="Ring_hydroxy_dOase_asu_C_dom"/>
</dbReference>
<dbReference type="AlphaFoldDB" id="A0A075GCA1"/>
<dbReference type="EC" id="1.14.15.7" evidence="8"/>
<keyword evidence="4 8" id="KW-0560">Oxidoreductase</keyword>
<evidence type="ECO:0000256" key="5">
    <source>
        <dbReference type="ARBA" id="ARBA00023004"/>
    </source>
</evidence>